<gene>
    <name evidence="2" type="ORF">EDD34_1260</name>
</gene>
<reference evidence="2 3" key="1">
    <citation type="submission" date="2018-11" db="EMBL/GenBank/DDBJ databases">
        <title>Sequencing the genomes of 1000 actinobacteria strains.</title>
        <authorList>
            <person name="Klenk H.-P."/>
        </authorList>
    </citation>
    <scope>NUCLEOTIDE SEQUENCE [LARGE SCALE GENOMIC DNA]</scope>
    <source>
        <strain evidence="2 3">DSM 15700</strain>
    </source>
</reference>
<name>A0A3N4YIQ9_9MICO</name>
<evidence type="ECO:0008006" key="4">
    <source>
        <dbReference type="Google" id="ProtNLM"/>
    </source>
</evidence>
<proteinExistence type="predicted"/>
<dbReference type="Proteomes" id="UP000280501">
    <property type="component" value="Unassembled WGS sequence"/>
</dbReference>
<organism evidence="2 3">
    <name type="scientific">Myceligenerans xiligouense</name>
    <dbReference type="NCBI Taxonomy" id="253184"/>
    <lineage>
        <taxon>Bacteria</taxon>
        <taxon>Bacillati</taxon>
        <taxon>Actinomycetota</taxon>
        <taxon>Actinomycetes</taxon>
        <taxon>Micrococcales</taxon>
        <taxon>Promicromonosporaceae</taxon>
        <taxon>Myceligenerans</taxon>
    </lineage>
</organism>
<feature type="region of interest" description="Disordered" evidence="1">
    <location>
        <begin position="458"/>
        <end position="480"/>
    </location>
</feature>
<feature type="compositionally biased region" description="Polar residues" evidence="1">
    <location>
        <begin position="462"/>
        <end position="471"/>
    </location>
</feature>
<dbReference type="Gene3D" id="3.40.50.1820">
    <property type="entry name" value="alpha/beta hydrolase"/>
    <property type="match status" value="1"/>
</dbReference>
<dbReference type="EMBL" id="RKQZ01000001">
    <property type="protein sequence ID" value="RPF20663.1"/>
    <property type="molecule type" value="Genomic_DNA"/>
</dbReference>
<accession>A0A3N4YIQ9</accession>
<feature type="compositionally biased region" description="Low complexity" evidence="1">
    <location>
        <begin position="90"/>
        <end position="122"/>
    </location>
</feature>
<dbReference type="InterPro" id="IPR029058">
    <property type="entry name" value="AB_hydrolase_fold"/>
</dbReference>
<protein>
    <recommendedName>
        <fullName evidence="4">PGAP1-like protein</fullName>
    </recommendedName>
</protein>
<evidence type="ECO:0000313" key="3">
    <source>
        <dbReference type="Proteomes" id="UP000280501"/>
    </source>
</evidence>
<sequence length="480" mass="49475">MSEQLWGQDIEQVRDLARTFDRSAQNLDAARQLIDGAVLGFDGWGANVDEMRDMWSGDLAPSLTHAADALRTAGDKAAQNADDQQETTDSYSGGSPFAGASASGSVQAGNPFAGASAEGSGEAESDGGVLDWFGDQVSDGAGWLSDSASDLGGWLSDAGSAIGGSFGSLGDAGGQLWDATGGSILDGRWPRTTEMIASGLLFGGSLVNAALTAGTAGQVDLQLFDDGDPYAGDPQPVNPDTMTIPNDIEDLTQSVTDAYGAGDGTVRVTTIDTPEGPRVIVSVPGTESWNPATGDNPMDLTGNLVTAGGGTSTMTRAVELAMQNADIPPGAEVMLVGHSQGGMTVADLVSDSGFVSEYNVTNAMTFGSPIDSNRIDPGVNVLEVQHQSDVVPRLDLGDSRAPFLPGSPDSGSNHTDLTLDNPGSWYDATANHSHKEYTDSLSSSTDPGLTAYEQQLRDSGFLSGNENSTSAVDVHVGREN</sequence>
<comment type="caution">
    <text evidence="2">The sequence shown here is derived from an EMBL/GenBank/DDBJ whole genome shotgun (WGS) entry which is preliminary data.</text>
</comment>
<feature type="compositionally biased region" description="Polar residues" evidence="1">
    <location>
        <begin position="409"/>
        <end position="418"/>
    </location>
</feature>
<evidence type="ECO:0000313" key="2">
    <source>
        <dbReference type="EMBL" id="RPF20663.1"/>
    </source>
</evidence>
<dbReference type="RefSeq" id="WP_123813801.1">
    <property type="nucleotide sequence ID" value="NZ_RKQZ01000001.1"/>
</dbReference>
<dbReference type="AlphaFoldDB" id="A0A3N4YIQ9"/>
<evidence type="ECO:0000256" key="1">
    <source>
        <dbReference type="SAM" id="MobiDB-lite"/>
    </source>
</evidence>
<dbReference type="SUPFAM" id="SSF53474">
    <property type="entry name" value="alpha/beta-Hydrolases"/>
    <property type="match status" value="1"/>
</dbReference>
<dbReference type="OrthoDB" id="5095936at2"/>
<keyword evidence="3" id="KW-1185">Reference proteome</keyword>
<feature type="region of interest" description="Disordered" evidence="1">
    <location>
        <begin position="401"/>
        <end position="420"/>
    </location>
</feature>
<feature type="region of interest" description="Disordered" evidence="1">
    <location>
        <begin position="74"/>
        <end position="126"/>
    </location>
</feature>